<dbReference type="InterPro" id="IPR021550">
    <property type="entry name" value="DUF2897"/>
</dbReference>
<sequence>MENWEAWLLIALILGVIVSNIMVLKHTANFKMPQFGKPTLPKKEDGDDDTPSKPEA</sequence>
<dbReference type="EMBL" id="SWCJ01000001">
    <property type="protein sequence ID" value="TKB58586.1"/>
    <property type="molecule type" value="Genomic_DNA"/>
</dbReference>
<proteinExistence type="predicted"/>
<protein>
    <submittedName>
        <fullName evidence="3">DUF2897 family protein</fullName>
    </submittedName>
</protein>
<organism evidence="3 4">
    <name type="scientific">Ferrimonas aestuarii</name>
    <dbReference type="NCBI Taxonomy" id="2569539"/>
    <lineage>
        <taxon>Bacteria</taxon>
        <taxon>Pseudomonadati</taxon>
        <taxon>Pseudomonadota</taxon>
        <taxon>Gammaproteobacteria</taxon>
        <taxon>Alteromonadales</taxon>
        <taxon>Ferrimonadaceae</taxon>
        <taxon>Ferrimonas</taxon>
    </lineage>
</organism>
<dbReference type="Proteomes" id="UP000305675">
    <property type="component" value="Unassembled WGS sequence"/>
</dbReference>
<evidence type="ECO:0000313" key="3">
    <source>
        <dbReference type="EMBL" id="TKB58586.1"/>
    </source>
</evidence>
<gene>
    <name evidence="3" type="ORF">FCL42_02225</name>
</gene>
<feature type="compositionally biased region" description="Basic and acidic residues" evidence="1">
    <location>
        <begin position="41"/>
        <end position="56"/>
    </location>
</feature>
<reference evidence="3 4" key="1">
    <citation type="submission" date="2019-04" db="EMBL/GenBank/DDBJ databases">
        <authorList>
            <person name="Hwang J.C."/>
        </authorList>
    </citation>
    <scope>NUCLEOTIDE SEQUENCE [LARGE SCALE GENOMIC DNA]</scope>
    <source>
        <strain evidence="3 4">IMCC35002</strain>
    </source>
</reference>
<comment type="caution">
    <text evidence="3">The sequence shown here is derived from an EMBL/GenBank/DDBJ whole genome shotgun (WGS) entry which is preliminary data.</text>
</comment>
<keyword evidence="2" id="KW-1133">Transmembrane helix</keyword>
<evidence type="ECO:0000313" key="4">
    <source>
        <dbReference type="Proteomes" id="UP000305675"/>
    </source>
</evidence>
<dbReference type="RefSeq" id="WP_136861734.1">
    <property type="nucleotide sequence ID" value="NZ_SWCJ01000001.1"/>
</dbReference>
<keyword evidence="4" id="KW-1185">Reference proteome</keyword>
<feature type="transmembrane region" description="Helical" evidence="2">
    <location>
        <begin position="6"/>
        <end position="24"/>
    </location>
</feature>
<accession>A0A4U1BT18</accession>
<evidence type="ECO:0000256" key="2">
    <source>
        <dbReference type="SAM" id="Phobius"/>
    </source>
</evidence>
<dbReference type="AlphaFoldDB" id="A0A4U1BT18"/>
<name>A0A4U1BT18_9GAMM</name>
<evidence type="ECO:0000256" key="1">
    <source>
        <dbReference type="SAM" id="MobiDB-lite"/>
    </source>
</evidence>
<dbReference type="Pfam" id="PF11446">
    <property type="entry name" value="DUF2897"/>
    <property type="match status" value="1"/>
</dbReference>
<keyword evidence="2" id="KW-0812">Transmembrane</keyword>
<keyword evidence="2" id="KW-0472">Membrane</keyword>
<feature type="region of interest" description="Disordered" evidence="1">
    <location>
        <begin position="32"/>
        <end position="56"/>
    </location>
</feature>
<dbReference type="OrthoDB" id="6241347at2"/>